<name>A0AAV7KY19_PLEWA</name>
<feature type="region of interest" description="Disordered" evidence="1">
    <location>
        <begin position="38"/>
        <end position="73"/>
    </location>
</feature>
<evidence type="ECO:0000256" key="1">
    <source>
        <dbReference type="SAM" id="MobiDB-lite"/>
    </source>
</evidence>
<evidence type="ECO:0000313" key="2">
    <source>
        <dbReference type="EMBL" id="KAJ1084396.1"/>
    </source>
</evidence>
<accession>A0AAV7KY19</accession>
<dbReference type="AlphaFoldDB" id="A0AAV7KY19"/>
<evidence type="ECO:0000313" key="3">
    <source>
        <dbReference type="Proteomes" id="UP001066276"/>
    </source>
</evidence>
<sequence>MEIGSTLRQDLSPHGATLLEKGNPSVAALTGSLSRVDILDQRPGPNGVRDGAPEPCSANPGSSRGSRVEASHVRLSLQAGRGALCRC</sequence>
<reference evidence="2" key="1">
    <citation type="journal article" date="2022" name="bioRxiv">
        <title>Sequencing and chromosome-scale assembly of the giantPleurodeles waltlgenome.</title>
        <authorList>
            <person name="Brown T."/>
            <person name="Elewa A."/>
            <person name="Iarovenko S."/>
            <person name="Subramanian E."/>
            <person name="Araus A.J."/>
            <person name="Petzold A."/>
            <person name="Susuki M."/>
            <person name="Suzuki K.-i.T."/>
            <person name="Hayashi T."/>
            <person name="Toyoda A."/>
            <person name="Oliveira C."/>
            <person name="Osipova E."/>
            <person name="Leigh N.D."/>
            <person name="Simon A."/>
            <person name="Yun M.H."/>
        </authorList>
    </citation>
    <scope>NUCLEOTIDE SEQUENCE</scope>
    <source>
        <strain evidence="2">20211129_DDA</strain>
        <tissue evidence="2">Liver</tissue>
    </source>
</reference>
<organism evidence="2 3">
    <name type="scientific">Pleurodeles waltl</name>
    <name type="common">Iberian ribbed newt</name>
    <dbReference type="NCBI Taxonomy" id="8319"/>
    <lineage>
        <taxon>Eukaryota</taxon>
        <taxon>Metazoa</taxon>
        <taxon>Chordata</taxon>
        <taxon>Craniata</taxon>
        <taxon>Vertebrata</taxon>
        <taxon>Euteleostomi</taxon>
        <taxon>Amphibia</taxon>
        <taxon>Batrachia</taxon>
        <taxon>Caudata</taxon>
        <taxon>Salamandroidea</taxon>
        <taxon>Salamandridae</taxon>
        <taxon>Pleurodelinae</taxon>
        <taxon>Pleurodeles</taxon>
    </lineage>
</organism>
<gene>
    <name evidence="2" type="ORF">NDU88_004545</name>
</gene>
<dbReference type="Proteomes" id="UP001066276">
    <property type="component" value="Chromosome 12"/>
</dbReference>
<comment type="caution">
    <text evidence="2">The sequence shown here is derived from an EMBL/GenBank/DDBJ whole genome shotgun (WGS) entry which is preliminary data.</text>
</comment>
<feature type="region of interest" description="Disordered" evidence="1">
    <location>
        <begin position="1"/>
        <end position="23"/>
    </location>
</feature>
<proteinExistence type="predicted"/>
<protein>
    <submittedName>
        <fullName evidence="2">Uncharacterized protein</fullName>
    </submittedName>
</protein>
<keyword evidence="3" id="KW-1185">Reference proteome</keyword>
<dbReference type="EMBL" id="JANPWB010000016">
    <property type="protein sequence ID" value="KAJ1084396.1"/>
    <property type="molecule type" value="Genomic_DNA"/>
</dbReference>